<feature type="transmembrane region" description="Helical" evidence="1">
    <location>
        <begin position="143"/>
        <end position="163"/>
    </location>
</feature>
<feature type="transmembrane region" description="Helical" evidence="1">
    <location>
        <begin position="18"/>
        <end position="40"/>
    </location>
</feature>
<feature type="transmembrane region" description="Helical" evidence="1">
    <location>
        <begin position="244"/>
        <end position="264"/>
    </location>
</feature>
<protein>
    <submittedName>
        <fullName evidence="2">Predicted metal-binding membrane protein</fullName>
    </submittedName>
</protein>
<evidence type="ECO:0000313" key="3">
    <source>
        <dbReference type="Proteomes" id="UP000199114"/>
    </source>
</evidence>
<dbReference type="Pfam" id="PF09948">
    <property type="entry name" value="PpoB2"/>
    <property type="match status" value="1"/>
</dbReference>
<keyword evidence="1" id="KW-1133">Transmembrane helix</keyword>
<dbReference type="EMBL" id="FOFD01000005">
    <property type="protein sequence ID" value="SER43318.1"/>
    <property type="molecule type" value="Genomic_DNA"/>
</dbReference>
<dbReference type="Proteomes" id="UP000199114">
    <property type="component" value="Unassembled WGS sequence"/>
</dbReference>
<evidence type="ECO:0000313" key="2">
    <source>
        <dbReference type="EMBL" id="SER43318.1"/>
    </source>
</evidence>
<keyword evidence="1" id="KW-0472">Membrane</keyword>
<keyword evidence="1" id="KW-0812">Transmembrane</keyword>
<proteinExistence type="predicted"/>
<reference evidence="3" key="1">
    <citation type="submission" date="2016-10" db="EMBL/GenBank/DDBJ databases">
        <authorList>
            <person name="Varghese N."/>
            <person name="Submissions S."/>
        </authorList>
    </citation>
    <scope>NUCLEOTIDE SEQUENCE [LARGE SCALE GENOMIC DNA]</scope>
    <source>
        <strain evidence="3">DSM 25055</strain>
    </source>
</reference>
<dbReference type="STRING" id="1186196.SAMN04489841_3865"/>
<organism evidence="2 3">
    <name type="scientific">Natrinema salaciae</name>
    <dbReference type="NCBI Taxonomy" id="1186196"/>
    <lineage>
        <taxon>Archaea</taxon>
        <taxon>Methanobacteriati</taxon>
        <taxon>Methanobacteriota</taxon>
        <taxon>Stenosarchaea group</taxon>
        <taxon>Halobacteria</taxon>
        <taxon>Halobacteriales</taxon>
        <taxon>Natrialbaceae</taxon>
        <taxon>Natrinema</taxon>
    </lineage>
</organism>
<name>A0A1H9P550_9EURY</name>
<dbReference type="InterPro" id="IPR018688">
    <property type="entry name" value="PpoB2-like"/>
</dbReference>
<sequence length="265" mass="28443">MGTHDAVRDRITRRRIPIIALGTSVIALLAWAAVVGRWLPMPRGQTGMQMHMSDPGAPEAMALSNGLTGISLYLLMWGVMMIAMMYPSSVPLFRLYAETLEGTTAAGKATRVGGFIGTYALVWTVTGVVPLVVNAIVPIVSLANAHGGLLMGGSLLLVSGYQLSSYKYRCLRYCRSPLGFLLGHYRPGVRGAVRMSWQFSVFCIGCCWALFAFMVIVGSMNIVWMALIAIVVSLERTVAWGERLARGVGILAGIGGSVVIAMSLV</sequence>
<gene>
    <name evidence="2" type="ORF">SAMN04489841_3865</name>
</gene>
<keyword evidence="3" id="KW-1185">Reference proteome</keyword>
<feature type="transmembrane region" description="Helical" evidence="1">
    <location>
        <begin position="116"/>
        <end position="137"/>
    </location>
</feature>
<accession>A0A1H9P550</accession>
<dbReference type="RefSeq" id="WP_090620612.1">
    <property type="nucleotide sequence ID" value="NZ_FOFD01000005.1"/>
</dbReference>
<dbReference type="OrthoDB" id="11125at2157"/>
<feature type="transmembrane region" description="Helical" evidence="1">
    <location>
        <begin position="199"/>
        <end position="232"/>
    </location>
</feature>
<evidence type="ECO:0000256" key="1">
    <source>
        <dbReference type="SAM" id="Phobius"/>
    </source>
</evidence>
<dbReference type="AlphaFoldDB" id="A0A1H9P550"/>
<feature type="transmembrane region" description="Helical" evidence="1">
    <location>
        <begin position="60"/>
        <end position="86"/>
    </location>
</feature>